<feature type="domain" description="Aminotransferase class I/classII large" evidence="7">
    <location>
        <begin position="122"/>
        <end position="516"/>
    </location>
</feature>
<dbReference type="InterPro" id="IPR050859">
    <property type="entry name" value="Class-I_PLP-dep_aminotransf"/>
</dbReference>
<keyword evidence="5" id="KW-0663">Pyridoxal phosphate</keyword>
<comment type="similarity">
    <text evidence="2">Belongs to the class-I pyridoxal-phosphate-dependent aminotransferase family.</text>
</comment>
<dbReference type="SUPFAM" id="SSF53383">
    <property type="entry name" value="PLP-dependent transferases"/>
    <property type="match status" value="1"/>
</dbReference>
<dbReference type="InterPro" id="IPR004839">
    <property type="entry name" value="Aminotransferase_I/II_large"/>
</dbReference>
<dbReference type="KEGG" id="yli:2909373"/>
<evidence type="ECO:0000256" key="6">
    <source>
        <dbReference type="SAM" id="MobiDB-lite"/>
    </source>
</evidence>
<keyword evidence="3" id="KW-0032">Aminotransferase</keyword>
<dbReference type="RefSeq" id="XP_501466.3">
    <property type="nucleotide sequence ID" value="XM_501466.3"/>
</dbReference>
<dbReference type="Gene3D" id="3.40.640.10">
    <property type="entry name" value="Type I PLP-dependent aspartate aminotransferase-like (Major domain)"/>
    <property type="match status" value="1"/>
</dbReference>
<proteinExistence type="inferred from homology"/>
<keyword evidence="4" id="KW-0808">Transferase</keyword>
<feature type="compositionally biased region" description="Basic and acidic residues" evidence="6">
    <location>
        <begin position="1"/>
        <end position="13"/>
    </location>
</feature>
<dbReference type="GO" id="GO:0030170">
    <property type="term" value="F:pyridoxal phosphate binding"/>
    <property type="evidence" value="ECO:0007669"/>
    <property type="project" value="InterPro"/>
</dbReference>
<dbReference type="InterPro" id="IPR015421">
    <property type="entry name" value="PyrdxlP-dep_Trfase_major"/>
</dbReference>
<evidence type="ECO:0000313" key="9">
    <source>
        <dbReference type="Proteomes" id="UP000182444"/>
    </source>
</evidence>
<sequence length="532" mass="59220">MSFHDKFISDRSKARSHSHFTLNQTAKTTKPHSNPIFISGGLPNPIGFPIDEITVNLTTSPNPRPRFVPAATLFSKPGLVEFPDITENSTRLSQNLKILKFAESLETATNGNGGQLTLERSLQYGEQDGHPQLKKFVTALTKRLHPPKLDEKDWNVIITNGGGDGIHKAVDLLINPGDHVLVEEYCFSPSFDNIKSVGGILVPIKLDYDEGLDVTGLKRILENWDEAKQGPKPRVLYSVPSGQNPYGVSQSLERRKAIYAVLKEHGIVIIEDDPYGALAYESYNKKFTNGNSSKSLNTPEKAHDESVDSEARESDISKADIDHYTSLIAPSYLTIDDVGLVVRIDTFSKVFSPGLRLGWIVSHVNFIEKLSLYTSLSTRAASGVSQLLINNIAHSWGLEGWLRWCLLLRNQYLERRNHLLAQLDKLDQSKITYITPVCGMFVSALVHFDKIASSSFNGVTLPYQSRLVELGIEEGVLIVSGSNMAASEELRQTAKFIRLTFAYEDPDLLDEAIKRLGKAVDRLFEEGEIKQK</sequence>
<dbReference type="Proteomes" id="UP000182444">
    <property type="component" value="Chromosome 1C"/>
</dbReference>
<dbReference type="Pfam" id="PF00155">
    <property type="entry name" value="Aminotran_1_2"/>
    <property type="match status" value="1"/>
</dbReference>
<dbReference type="GO" id="GO:0009074">
    <property type="term" value="P:aromatic amino acid family catabolic process"/>
    <property type="evidence" value="ECO:0007669"/>
    <property type="project" value="TreeGrafter"/>
</dbReference>
<evidence type="ECO:0000256" key="5">
    <source>
        <dbReference type="ARBA" id="ARBA00022898"/>
    </source>
</evidence>
<dbReference type="OMA" id="YAPANND"/>
<dbReference type="GO" id="GO:0019878">
    <property type="term" value="P:lysine biosynthetic process via aminoadipic acid"/>
    <property type="evidence" value="ECO:0007669"/>
    <property type="project" value="TreeGrafter"/>
</dbReference>
<dbReference type="VEuPathDB" id="FungiDB:YALI1_C06681g"/>
<feature type="compositionally biased region" description="Basic and acidic residues" evidence="6">
    <location>
        <begin position="300"/>
        <end position="314"/>
    </location>
</feature>
<dbReference type="AlphaFoldDB" id="A0A1D8N9S6"/>
<gene>
    <name evidence="8" type="ORF">YALI1_C06681g</name>
</gene>
<organism evidence="8 9">
    <name type="scientific">Yarrowia lipolytica</name>
    <name type="common">Candida lipolytica</name>
    <dbReference type="NCBI Taxonomy" id="4952"/>
    <lineage>
        <taxon>Eukaryota</taxon>
        <taxon>Fungi</taxon>
        <taxon>Dikarya</taxon>
        <taxon>Ascomycota</taxon>
        <taxon>Saccharomycotina</taxon>
        <taxon>Dipodascomycetes</taxon>
        <taxon>Dipodascales</taxon>
        <taxon>Dipodascales incertae sedis</taxon>
        <taxon>Yarrowia</taxon>
    </lineage>
</organism>
<evidence type="ECO:0000259" key="7">
    <source>
        <dbReference type="Pfam" id="PF00155"/>
    </source>
</evidence>
<protein>
    <recommendedName>
        <fullName evidence="7">Aminotransferase class I/classII large domain-containing protein</fullName>
    </recommendedName>
</protein>
<evidence type="ECO:0000256" key="1">
    <source>
        <dbReference type="ARBA" id="ARBA00001933"/>
    </source>
</evidence>
<evidence type="ECO:0000256" key="4">
    <source>
        <dbReference type="ARBA" id="ARBA00022679"/>
    </source>
</evidence>
<dbReference type="eggNOG" id="KOG0634">
    <property type="taxonomic scope" value="Eukaryota"/>
</dbReference>
<dbReference type="InterPro" id="IPR015424">
    <property type="entry name" value="PyrdxlP-dep_Trfase"/>
</dbReference>
<accession>A0A1D8N9S6</accession>
<dbReference type="GO" id="GO:0047536">
    <property type="term" value="F:2-aminoadipate transaminase activity"/>
    <property type="evidence" value="ECO:0007669"/>
    <property type="project" value="TreeGrafter"/>
</dbReference>
<evidence type="ECO:0000256" key="2">
    <source>
        <dbReference type="ARBA" id="ARBA00007441"/>
    </source>
</evidence>
<dbReference type="EMBL" id="CP017555">
    <property type="protein sequence ID" value="AOW02363.1"/>
    <property type="molecule type" value="Genomic_DNA"/>
</dbReference>
<comment type="cofactor">
    <cofactor evidence="1">
        <name>pyridoxal 5'-phosphate</name>
        <dbReference type="ChEBI" id="CHEBI:597326"/>
    </cofactor>
</comment>
<feature type="compositionally biased region" description="Polar residues" evidence="6">
    <location>
        <begin position="19"/>
        <end position="32"/>
    </location>
</feature>
<dbReference type="GO" id="GO:0006571">
    <property type="term" value="P:tyrosine biosynthetic process"/>
    <property type="evidence" value="ECO:0007669"/>
    <property type="project" value="TreeGrafter"/>
</dbReference>
<dbReference type="PANTHER" id="PTHR42790">
    <property type="entry name" value="AMINOTRANSFERASE"/>
    <property type="match status" value="1"/>
</dbReference>
<dbReference type="CDD" id="cd00609">
    <property type="entry name" value="AAT_like"/>
    <property type="match status" value="1"/>
</dbReference>
<evidence type="ECO:0000256" key="3">
    <source>
        <dbReference type="ARBA" id="ARBA00022576"/>
    </source>
</evidence>
<dbReference type="PANTHER" id="PTHR42790:SF2">
    <property type="entry name" value="AROMATIC AMINO ACID AMINOTRANSFERASE 2"/>
    <property type="match status" value="1"/>
</dbReference>
<dbReference type="VEuPathDB" id="FungiDB:YALI0_C05258g"/>
<dbReference type="GeneID" id="2909373"/>
<dbReference type="GO" id="GO:0008793">
    <property type="term" value="F:aromatic-amino-acid transaminase activity"/>
    <property type="evidence" value="ECO:0007669"/>
    <property type="project" value="TreeGrafter"/>
</dbReference>
<reference evidence="8 9" key="1">
    <citation type="journal article" date="2016" name="PLoS ONE">
        <title>Sequence Assembly of Yarrowia lipolytica Strain W29/CLIB89 Shows Transposable Element Diversity.</title>
        <authorList>
            <person name="Magnan C."/>
            <person name="Yu J."/>
            <person name="Chang I."/>
            <person name="Jahn E."/>
            <person name="Kanomata Y."/>
            <person name="Wu J."/>
            <person name="Zeller M."/>
            <person name="Oakes M."/>
            <person name="Baldi P."/>
            <person name="Sandmeyer S."/>
        </authorList>
    </citation>
    <scope>NUCLEOTIDE SEQUENCE [LARGE SCALE GENOMIC DNA]</scope>
    <source>
        <strain evidence="9">CLIB89(W29)</strain>
    </source>
</reference>
<feature type="region of interest" description="Disordered" evidence="6">
    <location>
        <begin position="1"/>
        <end position="34"/>
    </location>
</feature>
<name>A0A1D8N9S6_YARLL</name>
<dbReference type="SMR" id="A0A1D8N9S6"/>
<evidence type="ECO:0000313" key="8">
    <source>
        <dbReference type="EMBL" id="AOW02363.1"/>
    </source>
</evidence>
<feature type="region of interest" description="Disordered" evidence="6">
    <location>
        <begin position="290"/>
        <end position="314"/>
    </location>
</feature>